<evidence type="ECO:0000313" key="1">
    <source>
        <dbReference type="EMBL" id="WPF89729.1"/>
    </source>
</evidence>
<reference evidence="1" key="1">
    <citation type="submission" date="2023-11" db="EMBL/GenBank/DDBJ databases">
        <title>Genome sequence of Cyanobacterium aponinum BCRC AL20115.</title>
        <authorList>
            <person name="Chang H.-Y."/>
            <person name="Lin K.-M."/>
            <person name="Hsueh H.-T."/>
            <person name="Chu H.-A."/>
            <person name="Kuo C.-H."/>
        </authorList>
    </citation>
    <scope>NUCLEOTIDE SEQUENCE</scope>
    <source>
        <strain evidence="1">AL20115</strain>
    </source>
</reference>
<dbReference type="RefSeq" id="WP_320002015.1">
    <property type="nucleotide sequence ID" value="NZ_CP138348.1"/>
</dbReference>
<sequence>MLSPEVDILEQYEGIILDATALIDFVYLGDWQWLQSHYAPLYIAQEVLDSDQLELETREVAQKYLIPIPLDTEEMFRSFMDFGVEFPLLSMADRSTLAIASHRFLLCASDDGLVVEACEKYQIPYIRALRFLTEMVKTNYKTVAEVKINAQKLIDERGKHISPKIIRSWYQELSKF</sequence>
<accession>A0AAF0ZEZ2</accession>
<dbReference type="EMBL" id="CP138348">
    <property type="protein sequence ID" value="WPF89729.1"/>
    <property type="molecule type" value="Genomic_DNA"/>
</dbReference>
<organism evidence="1">
    <name type="scientific">Cyanobacterium aponinum AL20115</name>
    <dbReference type="NCBI Taxonomy" id="3090662"/>
    <lineage>
        <taxon>Bacteria</taxon>
        <taxon>Bacillati</taxon>
        <taxon>Cyanobacteriota</taxon>
        <taxon>Cyanophyceae</taxon>
        <taxon>Oscillatoriophycideae</taxon>
        <taxon>Chroococcales</taxon>
        <taxon>Geminocystaceae</taxon>
        <taxon>Cyanobacterium</taxon>
    </lineage>
</organism>
<name>A0AAF0ZEZ2_9CHRO</name>
<protein>
    <submittedName>
        <fullName evidence="1">Uncharacterized protein</fullName>
    </submittedName>
</protein>
<gene>
    <name evidence="1" type="ORF">SAY89_05505</name>
</gene>
<dbReference type="AlphaFoldDB" id="A0AAF0ZEZ2"/>
<proteinExistence type="predicted"/>